<evidence type="ECO:0000313" key="1">
    <source>
        <dbReference type="EMBL" id="CAD7232945.1"/>
    </source>
</evidence>
<organism evidence="1">
    <name type="scientific">Cyprideis torosa</name>
    <dbReference type="NCBI Taxonomy" id="163714"/>
    <lineage>
        <taxon>Eukaryota</taxon>
        <taxon>Metazoa</taxon>
        <taxon>Ecdysozoa</taxon>
        <taxon>Arthropoda</taxon>
        <taxon>Crustacea</taxon>
        <taxon>Oligostraca</taxon>
        <taxon>Ostracoda</taxon>
        <taxon>Podocopa</taxon>
        <taxon>Podocopida</taxon>
        <taxon>Cytherocopina</taxon>
        <taxon>Cytheroidea</taxon>
        <taxon>Cytherideidae</taxon>
        <taxon>Cyprideis</taxon>
    </lineage>
</organism>
<dbReference type="EMBL" id="OB665374">
    <property type="protein sequence ID" value="CAD7232945.1"/>
    <property type="molecule type" value="Genomic_DNA"/>
</dbReference>
<accession>A0A7R8ZQ46</accession>
<proteinExistence type="predicted"/>
<protein>
    <submittedName>
        <fullName evidence="1">Uncharacterized protein</fullName>
    </submittedName>
</protein>
<reference evidence="1" key="1">
    <citation type="submission" date="2020-11" db="EMBL/GenBank/DDBJ databases">
        <authorList>
            <person name="Tran Van P."/>
        </authorList>
    </citation>
    <scope>NUCLEOTIDE SEQUENCE</scope>
</reference>
<name>A0A7R8ZQ46_9CRUS</name>
<dbReference type="AlphaFoldDB" id="A0A7R8ZQ46"/>
<sequence length="74" mass="8261">MTNLNRRSTKQRLQSHELARTGEKLFACDNCGTLPTGVISEDTSLQKLTQKARRSEALCLSNLWKIIRTALGSV</sequence>
<gene>
    <name evidence="1" type="ORF">CTOB1V02_LOCUS10770</name>
</gene>